<evidence type="ECO:0000256" key="2">
    <source>
        <dbReference type="ARBA" id="ARBA00023180"/>
    </source>
</evidence>
<sequence length="239" mass="25877">MFAPNGTLLASWGVGETVMPHGLSVDAKDKVWITDVQREQLLRFSHDGTLEMTLGERGVSGADHTHFGRPADVAFDGDKVFVADGYVNSRIIVFDREGHYLAQWGHEGSGSGGLAIPHSVAVKDGKVYVADRENARIRIYSEAGRLLQSLDTPGYPYAVKPLGQGYFVSLEGRDAGERTGAIIRVWRPDGTVERILDAHGPGPTKGHDLAIGADGTIYVADVEGRRVLALELAQRTKDD</sequence>
<reference evidence="3 4" key="1">
    <citation type="submission" date="2021-08" db="EMBL/GenBank/DDBJ databases">
        <title>Comparative Genomics Analysis of the Genus Qipengyuania Reveals Extensive Genetic Diversity and Metabolic Versatility, Including the Description of Fifteen Novel Species.</title>
        <authorList>
            <person name="Liu Y."/>
        </authorList>
    </citation>
    <scope>NUCLEOTIDE SEQUENCE [LARGE SCALE GENOMIC DNA]</scope>
    <source>
        <strain evidence="3 4">YG27</strain>
    </source>
</reference>
<keyword evidence="1" id="KW-0732">Signal</keyword>
<evidence type="ECO:0000313" key="3">
    <source>
        <dbReference type="EMBL" id="MBX7500211.1"/>
    </source>
</evidence>
<gene>
    <name evidence="3" type="ORF">K3181_01980</name>
</gene>
<dbReference type="EMBL" id="JAIGNU010000001">
    <property type="protein sequence ID" value="MBX7500211.1"/>
    <property type="molecule type" value="Genomic_DNA"/>
</dbReference>
<dbReference type="PANTHER" id="PTHR10680">
    <property type="entry name" value="PEPTIDYL-GLYCINE ALPHA-AMIDATING MONOOXYGENASE"/>
    <property type="match status" value="1"/>
</dbReference>
<proteinExistence type="predicted"/>
<keyword evidence="2" id="KW-0325">Glycoprotein</keyword>
<evidence type="ECO:0000256" key="1">
    <source>
        <dbReference type="ARBA" id="ARBA00022729"/>
    </source>
</evidence>
<evidence type="ECO:0000313" key="4">
    <source>
        <dbReference type="Proteomes" id="UP000782554"/>
    </source>
</evidence>
<dbReference type="Proteomes" id="UP000782554">
    <property type="component" value="Unassembled WGS sequence"/>
</dbReference>
<dbReference type="PANTHER" id="PTHR10680:SF28">
    <property type="entry name" value="SMP-30_GLUCONOLACTONASE_LRE-LIKE REGION DOMAIN-CONTAINING PROTEIN"/>
    <property type="match status" value="1"/>
</dbReference>
<dbReference type="Pfam" id="PF17170">
    <property type="entry name" value="DUF5128"/>
    <property type="match status" value="1"/>
</dbReference>
<protein>
    <submittedName>
        <fullName evidence="3">6-bladed beta-propeller</fullName>
    </submittedName>
</protein>
<comment type="caution">
    <text evidence="3">The sequence shown here is derived from an EMBL/GenBank/DDBJ whole genome shotgun (WGS) entry which is preliminary data.</text>
</comment>
<dbReference type="Gene3D" id="2.120.10.30">
    <property type="entry name" value="TolB, C-terminal domain"/>
    <property type="match status" value="1"/>
</dbReference>
<name>A0ABS7JRH5_9SPHN</name>
<dbReference type="InterPro" id="IPR011042">
    <property type="entry name" value="6-blade_b-propeller_TolB-like"/>
</dbReference>
<organism evidence="3 4">
    <name type="scientific">Qipengyuania mesophila</name>
    <dbReference type="NCBI Taxonomy" id="2867246"/>
    <lineage>
        <taxon>Bacteria</taxon>
        <taxon>Pseudomonadati</taxon>
        <taxon>Pseudomonadota</taxon>
        <taxon>Alphaproteobacteria</taxon>
        <taxon>Sphingomonadales</taxon>
        <taxon>Erythrobacteraceae</taxon>
        <taxon>Qipengyuania</taxon>
    </lineage>
</organism>
<keyword evidence="4" id="KW-1185">Reference proteome</keyword>
<accession>A0ABS7JRH5</accession>
<dbReference type="SUPFAM" id="SSF101898">
    <property type="entry name" value="NHL repeat"/>
    <property type="match status" value="1"/>
</dbReference>